<protein>
    <submittedName>
        <fullName evidence="1">Uncharacterized protein</fullName>
    </submittedName>
</protein>
<reference evidence="1 2" key="1">
    <citation type="journal article" date="2019" name="Nat. Ecol. Evol.">
        <title>Megaphylogeny resolves global patterns of mushroom evolution.</title>
        <authorList>
            <person name="Varga T."/>
            <person name="Krizsan K."/>
            <person name="Foldi C."/>
            <person name="Dima B."/>
            <person name="Sanchez-Garcia M."/>
            <person name="Sanchez-Ramirez S."/>
            <person name="Szollosi G.J."/>
            <person name="Szarkandi J.G."/>
            <person name="Papp V."/>
            <person name="Albert L."/>
            <person name="Andreopoulos W."/>
            <person name="Angelini C."/>
            <person name="Antonin V."/>
            <person name="Barry K.W."/>
            <person name="Bougher N.L."/>
            <person name="Buchanan P."/>
            <person name="Buyck B."/>
            <person name="Bense V."/>
            <person name="Catcheside P."/>
            <person name="Chovatia M."/>
            <person name="Cooper J."/>
            <person name="Damon W."/>
            <person name="Desjardin D."/>
            <person name="Finy P."/>
            <person name="Geml J."/>
            <person name="Haridas S."/>
            <person name="Hughes K."/>
            <person name="Justo A."/>
            <person name="Karasinski D."/>
            <person name="Kautmanova I."/>
            <person name="Kiss B."/>
            <person name="Kocsube S."/>
            <person name="Kotiranta H."/>
            <person name="LaButti K.M."/>
            <person name="Lechner B.E."/>
            <person name="Liimatainen K."/>
            <person name="Lipzen A."/>
            <person name="Lukacs Z."/>
            <person name="Mihaltcheva S."/>
            <person name="Morgado L.N."/>
            <person name="Niskanen T."/>
            <person name="Noordeloos M.E."/>
            <person name="Ohm R.A."/>
            <person name="Ortiz-Santana B."/>
            <person name="Ovrebo C."/>
            <person name="Racz N."/>
            <person name="Riley R."/>
            <person name="Savchenko A."/>
            <person name="Shiryaev A."/>
            <person name="Soop K."/>
            <person name="Spirin V."/>
            <person name="Szebenyi C."/>
            <person name="Tomsovsky M."/>
            <person name="Tulloss R.E."/>
            <person name="Uehling J."/>
            <person name="Grigoriev I.V."/>
            <person name="Vagvolgyi C."/>
            <person name="Papp T."/>
            <person name="Martin F.M."/>
            <person name="Miettinen O."/>
            <person name="Hibbett D.S."/>
            <person name="Nagy L.G."/>
        </authorList>
    </citation>
    <scope>NUCLEOTIDE SEQUENCE [LARGE SCALE GENOMIC DNA]</scope>
    <source>
        <strain evidence="1 2">CBS 962.96</strain>
    </source>
</reference>
<dbReference type="AlphaFoldDB" id="A0A4V4HB07"/>
<name>A0A4V4HB07_DENBC</name>
<proteinExistence type="predicted"/>
<evidence type="ECO:0000313" key="2">
    <source>
        <dbReference type="Proteomes" id="UP000297245"/>
    </source>
</evidence>
<sequence>MVFRDQHESICKYTWIGVTSTCNQKTQTCKLDRIREKQVLDLQVKLLDLWKQVLGLIYLQVLVKDLNSCLSLMVLDCPQLIPRCTHLSHSNVASKTLVHQKKI</sequence>
<dbReference type="EMBL" id="ML180406">
    <property type="protein sequence ID" value="THU77555.1"/>
    <property type="molecule type" value="Genomic_DNA"/>
</dbReference>
<keyword evidence="2" id="KW-1185">Reference proteome</keyword>
<gene>
    <name evidence="1" type="ORF">K435DRAFT_812352</name>
</gene>
<evidence type="ECO:0000313" key="1">
    <source>
        <dbReference type="EMBL" id="THU77555.1"/>
    </source>
</evidence>
<organism evidence="1 2">
    <name type="scientific">Dendrothele bispora (strain CBS 962.96)</name>
    <dbReference type="NCBI Taxonomy" id="1314807"/>
    <lineage>
        <taxon>Eukaryota</taxon>
        <taxon>Fungi</taxon>
        <taxon>Dikarya</taxon>
        <taxon>Basidiomycota</taxon>
        <taxon>Agaricomycotina</taxon>
        <taxon>Agaricomycetes</taxon>
        <taxon>Agaricomycetidae</taxon>
        <taxon>Agaricales</taxon>
        <taxon>Agaricales incertae sedis</taxon>
        <taxon>Dendrothele</taxon>
    </lineage>
</organism>
<dbReference type="Proteomes" id="UP000297245">
    <property type="component" value="Unassembled WGS sequence"/>
</dbReference>
<accession>A0A4V4HB07</accession>